<proteinExistence type="predicted"/>
<sequence>MAAASLVNSGKGWRPGEMLPQKKLNSNGLYHLATGLECHEDVSTNPENANRHNKPYLFVGDRSQCSPTQKLELVENNESRKGVAMRRKYY</sequence>
<reference evidence="2" key="2">
    <citation type="journal article" date="2008" name="Nucleic Acids Res.">
        <title>The rice annotation project database (RAP-DB): 2008 update.</title>
        <authorList>
            <consortium name="The rice annotation project (RAP)"/>
        </authorList>
    </citation>
    <scope>GENOME REANNOTATION</scope>
    <source>
        <strain evidence="2">cv. Nipponbare</strain>
    </source>
</reference>
<evidence type="ECO:0000313" key="2">
    <source>
        <dbReference type="Proteomes" id="UP000000763"/>
    </source>
</evidence>
<dbReference type="Proteomes" id="UP000000763">
    <property type="component" value="Chromosome 4"/>
</dbReference>
<dbReference type="AlphaFoldDB" id="Q7X6N3"/>
<name>Q7X6N3_ORYSJ</name>
<gene>
    <name evidence="1" type="primary">OSJNBb0066J23.2</name>
</gene>
<evidence type="ECO:0000313" key="1">
    <source>
        <dbReference type="EMBL" id="CAD40598.1"/>
    </source>
</evidence>
<accession>Q7X6N3</accession>
<organism evidence="1 2">
    <name type="scientific">Oryza sativa subsp. japonica</name>
    <name type="common">Rice</name>
    <dbReference type="NCBI Taxonomy" id="39947"/>
    <lineage>
        <taxon>Eukaryota</taxon>
        <taxon>Viridiplantae</taxon>
        <taxon>Streptophyta</taxon>
        <taxon>Embryophyta</taxon>
        <taxon>Tracheophyta</taxon>
        <taxon>Spermatophyta</taxon>
        <taxon>Magnoliopsida</taxon>
        <taxon>Liliopsida</taxon>
        <taxon>Poales</taxon>
        <taxon>Poaceae</taxon>
        <taxon>BOP clade</taxon>
        <taxon>Oryzoideae</taxon>
        <taxon>Oryzeae</taxon>
        <taxon>Oryzinae</taxon>
        <taxon>Oryza</taxon>
        <taxon>Oryza sativa</taxon>
    </lineage>
</organism>
<dbReference type="EMBL" id="AL606990">
    <property type="protein sequence ID" value="CAD40598.1"/>
    <property type="molecule type" value="Genomic_DNA"/>
</dbReference>
<protein>
    <submittedName>
        <fullName evidence="1">OSJNBb0066J23.2 protein</fullName>
    </submittedName>
</protein>
<reference evidence="2" key="1">
    <citation type="journal article" date="2005" name="Nature">
        <title>The map-based sequence of the rice genome.</title>
        <authorList>
            <consortium name="International rice genome sequencing project (IRGSP)"/>
            <person name="Matsumoto T."/>
            <person name="Wu J."/>
            <person name="Kanamori H."/>
            <person name="Katayose Y."/>
            <person name="Fujisawa M."/>
            <person name="Namiki N."/>
            <person name="Mizuno H."/>
            <person name="Yamamoto K."/>
            <person name="Antonio B.A."/>
            <person name="Baba T."/>
            <person name="Sakata K."/>
            <person name="Nagamura Y."/>
            <person name="Aoki H."/>
            <person name="Arikawa K."/>
            <person name="Arita K."/>
            <person name="Bito T."/>
            <person name="Chiden Y."/>
            <person name="Fujitsuka N."/>
            <person name="Fukunaka R."/>
            <person name="Hamada M."/>
            <person name="Harada C."/>
            <person name="Hayashi A."/>
            <person name="Hijishita S."/>
            <person name="Honda M."/>
            <person name="Hosokawa S."/>
            <person name="Ichikawa Y."/>
            <person name="Idonuma A."/>
            <person name="Iijima M."/>
            <person name="Ikeda M."/>
            <person name="Ikeno M."/>
            <person name="Ito K."/>
            <person name="Ito S."/>
            <person name="Ito T."/>
            <person name="Ito Y."/>
            <person name="Ito Y."/>
            <person name="Iwabuchi A."/>
            <person name="Kamiya K."/>
            <person name="Karasawa W."/>
            <person name="Kurita K."/>
            <person name="Katagiri S."/>
            <person name="Kikuta A."/>
            <person name="Kobayashi H."/>
            <person name="Kobayashi N."/>
            <person name="Machita K."/>
            <person name="Maehara T."/>
            <person name="Masukawa M."/>
            <person name="Mizubayashi T."/>
            <person name="Mukai Y."/>
            <person name="Nagasaki H."/>
            <person name="Nagata Y."/>
            <person name="Naito S."/>
            <person name="Nakashima M."/>
            <person name="Nakama Y."/>
            <person name="Nakamichi Y."/>
            <person name="Nakamura M."/>
            <person name="Meguro A."/>
            <person name="Negishi M."/>
            <person name="Ohta I."/>
            <person name="Ohta T."/>
            <person name="Okamoto M."/>
            <person name="Ono N."/>
            <person name="Saji S."/>
            <person name="Sakaguchi M."/>
            <person name="Sakai K."/>
            <person name="Shibata M."/>
            <person name="Shimokawa T."/>
            <person name="Song J."/>
            <person name="Takazaki Y."/>
            <person name="Terasawa K."/>
            <person name="Tsugane M."/>
            <person name="Tsuji K."/>
            <person name="Ueda S."/>
            <person name="Waki K."/>
            <person name="Yamagata H."/>
            <person name="Yamamoto M."/>
            <person name="Yamamoto S."/>
            <person name="Yamane H."/>
            <person name="Yoshiki S."/>
            <person name="Yoshihara R."/>
            <person name="Yukawa K."/>
            <person name="Zhong H."/>
            <person name="Yano M."/>
            <person name="Yuan Q."/>
            <person name="Ouyang S."/>
            <person name="Liu J."/>
            <person name="Jones K.M."/>
            <person name="Gansberger K."/>
            <person name="Moffat K."/>
            <person name="Hill J."/>
            <person name="Bera J."/>
            <person name="Fadrosh D."/>
            <person name="Jin S."/>
            <person name="Johri S."/>
            <person name="Kim M."/>
            <person name="Overton L."/>
            <person name="Reardon M."/>
            <person name="Tsitrin T."/>
            <person name="Vuong H."/>
            <person name="Weaver B."/>
            <person name="Ciecko A."/>
            <person name="Tallon L."/>
            <person name="Jackson J."/>
            <person name="Pai G."/>
            <person name="Aken S.V."/>
            <person name="Utterback T."/>
            <person name="Reidmuller S."/>
            <person name="Feldblyum T."/>
            <person name="Hsiao J."/>
            <person name="Zismann V."/>
            <person name="Iobst S."/>
            <person name="de Vazeille A.R."/>
            <person name="Buell C.R."/>
            <person name="Ying K."/>
            <person name="Li Y."/>
            <person name="Lu T."/>
            <person name="Huang Y."/>
            <person name="Zhao Q."/>
            <person name="Feng Q."/>
            <person name="Zhang L."/>
            <person name="Zhu J."/>
            <person name="Weng Q."/>
            <person name="Mu J."/>
            <person name="Lu Y."/>
            <person name="Fan D."/>
            <person name="Liu Y."/>
            <person name="Guan J."/>
            <person name="Zhang Y."/>
            <person name="Yu S."/>
            <person name="Liu X."/>
            <person name="Zhang Y."/>
            <person name="Hong G."/>
            <person name="Han B."/>
            <person name="Choisne N."/>
            <person name="Demange N."/>
            <person name="Orjeda G."/>
            <person name="Samain S."/>
            <person name="Cattolico L."/>
            <person name="Pelletier E."/>
            <person name="Couloux A."/>
            <person name="Segurens B."/>
            <person name="Wincker P."/>
            <person name="D'Hont A."/>
            <person name="Scarpelli C."/>
            <person name="Weissenbach J."/>
            <person name="Salanoubat M."/>
            <person name="Quetier F."/>
            <person name="Yu Y."/>
            <person name="Kim H.R."/>
            <person name="Rambo T."/>
            <person name="Currie J."/>
            <person name="Collura K."/>
            <person name="Luo M."/>
            <person name="Yang T."/>
            <person name="Ammiraju J.S.S."/>
            <person name="Engler F."/>
            <person name="Soderlund C."/>
            <person name="Wing R.A."/>
            <person name="Palmer L.E."/>
            <person name="de la Bastide M."/>
            <person name="Spiegel L."/>
            <person name="Nascimento L."/>
            <person name="Zutavern T."/>
            <person name="O'Shaughnessy A."/>
            <person name="Dike S."/>
            <person name="Dedhia N."/>
            <person name="Preston R."/>
            <person name="Balija V."/>
            <person name="McCombie W.R."/>
            <person name="Chow T."/>
            <person name="Chen H."/>
            <person name="Chung M."/>
            <person name="Chen C."/>
            <person name="Shaw J."/>
            <person name="Wu H."/>
            <person name="Hsiao K."/>
            <person name="Chao Y."/>
            <person name="Chu M."/>
            <person name="Cheng C."/>
            <person name="Hour A."/>
            <person name="Lee P."/>
            <person name="Lin S."/>
            <person name="Lin Y."/>
            <person name="Liou J."/>
            <person name="Liu S."/>
            <person name="Hsing Y."/>
            <person name="Raghuvanshi S."/>
            <person name="Mohanty A."/>
            <person name="Bharti A.K."/>
            <person name="Gaur A."/>
            <person name="Gupta V."/>
            <person name="Kumar D."/>
            <person name="Ravi V."/>
            <person name="Vij S."/>
            <person name="Kapur A."/>
            <person name="Khurana P."/>
            <person name="Khurana P."/>
            <person name="Khurana J.P."/>
            <person name="Tyagi A.K."/>
            <person name="Gaikwad K."/>
            <person name="Singh A."/>
            <person name="Dalal V."/>
            <person name="Srivastava S."/>
            <person name="Dixit A."/>
            <person name="Pal A.K."/>
            <person name="Ghazi I.A."/>
            <person name="Yadav M."/>
            <person name="Pandit A."/>
            <person name="Bhargava A."/>
            <person name="Sureshbabu K."/>
            <person name="Batra K."/>
            <person name="Sharma T.R."/>
            <person name="Mohapatra T."/>
            <person name="Singh N.K."/>
            <person name="Messing J."/>
            <person name="Nelson A.B."/>
            <person name="Fuks G."/>
            <person name="Kavchok S."/>
            <person name="Keizer G."/>
            <person name="Linton E."/>
            <person name="Llaca V."/>
            <person name="Song R."/>
            <person name="Tanyolac B."/>
            <person name="Young S."/>
            <person name="Ho-Il K."/>
            <person name="Hahn J.H."/>
            <person name="Sangsakoo G."/>
            <person name="Vanavichit A."/>
            <person name="de Mattos Luiz.A.T."/>
            <person name="Zimmer P.D."/>
            <person name="Malone G."/>
            <person name="Dellagostin O."/>
            <person name="de Oliveira A.C."/>
            <person name="Bevan M."/>
            <person name="Bancroft I."/>
            <person name="Minx P."/>
            <person name="Cordum H."/>
            <person name="Wilson R."/>
            <person name="Cheng Z."/>
            <person name="Jin W."/>
            <person name="Jiang J."/>
            <person name="Leong S.A."/>
            <person name="Iwama H."/>
            <person name="Gojobori T."/>
            <person name="Itoh T."/>
            <person name="Niimura Y."/>
            <person name="Fujii Y."/>
            <person name="Habara T."/>
            <person name="Sakai H."/>
            <person name="Sato Y."/>
            <person name="Wilson G."/>
            <person name="Kumar K."/>
            <person name="McCouch S."/>
            <person name="Juretic N."/>
            <person name="Hoen D."/>
            <person name="Wright S."/>
            <person name="Bruskiewich R."/>
            <person name="Bureau T."/>
            <person name="Miyao A."/>
            <person name="Hirochika H."/>
            <person name="Nishikawa T."/>
            <person name="Kadowaki K."/>
            <person name="Sugiura M."/>
            <person name="Burr B."/>
            <person name="Sasaki T."/>
        </authorList>
    </citation>
    <scope>NUCLEOTIDE SEQUENCE [LARGE SCALE GENOMIC DNA]</scope>
    <source>
        <strain evidence="2">cv. Nipponbare</strain>
    </source>
</reference>